<accession>A0ABX2PIL7</accession>
<dbReference type="RefSeq" id="WP_176856059.1">
    <property type="nucleotide sequence ID" value="NZ_JABCJD010000014.1"/>
</dbReference>
<name>A0ABX2PIL7_9RHOB</name>
<organism evidence="1 2">
    <name type="scientific">Donghicola mangrovi</name>
    <dbReference type="NCBI Taxonomy" id="2729614"/>
    <lineage>
        <taxon>Bacteria</taxon>
        <taxon>Pseudomonadati</taxon>
        <taxon>Pseudomonadota</taxon>
        <taxon>Alphaproteobacteria</taxon>
        <taxon>Rhodobacterales</taxon>
        <taxon>Roseobacteraceae</taxon>
        <taxon>Donghicola</taxon>
    </lineage>
</organism>
<protein>
    <submittedName>
        <fullName evidence="1">Uncharacterized protein</fullName>
    </submittedName>
</protein>
<reference evidence="1 2" key="1">
    <citation type="submission" date="2020-04" db="EMBL/GenBank/DDBJ databases">
        <title>Donghicola sp., a member of the Rhodobacteraceae family isolated from mangrove forest in Thailand.</title>
        <authorList>
            <person name="Charoenyingcharoen P."/>
            <person name="Yukphan P."/>
        </authorList>
    </citation>
    <scope>NUCLEOTIDE SEQUENCE [LARGE SCALE GENOMIC DNA]</scope>
    <source>
        <strain evidence="1 2">C2-DW-16</strain>
    </source>
</reference>
<evidence type="ECO:0000313" key="2">
    <source>
        <dbReference type="Proteomes" id="UP000523601"/>
    </source>
</evidence>
<proteinExistence type="predicted"/>
<dbReference type="EMBL" id="JABCJD010000014">
    <property type="protein sequence ID" value="NVO29368.1"/>
    <property type="molecule type" value="Genomic_DNA"/>
</dbReference>
<comment type="caution">
    <text evidence="1">The sequence shown here is derived from an EMBL/GenBank/DDBJ whole genome shotgun (WGS) entry which is preliminary data.</text>
</comment>
<keyword evidence="2" id="KW-1185">Reference proteome</keyword>
<sequence length="120" mass="13421">MTTTDQAEKKNLETFLAEIDQELSKVRPYLGWGFKRSGLEILHCGEPVCSLFRVKTLASAEDHSNTSFIIEVLTETKEVTEVTVPNKLLTRNAPAALDIMSDKGFLPYADAKCIRQMITT</sequence>
<dbReference type="Proteomes" id="UP000523601">
    <property type="component" value="Unassembled WGS sequence"/>
</dbReference>
<evidence type="ECO:0000313" key="1">
    <source>
        <dbReference type="EMBL" id="NVO29368.1"/>
    </source>
</evidence>
<gene>
    <name evidence="1" type="ORF">HJ526_18255</name>
</gene>